<gene>
    <name evidence="10" type="ORF">ARN_23890</name>
    <name evidence="11" type="ORF">ArsFIN_32750</name>
    <name evidence="12" type="ORF">QE207_12530</name>
    <name evidence="13" type="ORF">QE258_15210</name>
</gene>
<feature type="domain" description="YetF C-terminal" evidence="8">
    <location>
        <begin position="82"/>
        <end position="200"/>
    </location>
</feature>
<keyword evidence="6 7" id="KW-0472">Membrane</keyword>
<evidence type="ECO:0000256" key="1">
    <source>
        <dbReference type="ARBA" id="ARBA00004651"/>
    </source>
</evidence>
<evidence type="ECO:0000256" key="2">
    <source>
        <dbReference type="ARBA" id="ARBA00006448"/>
    </source>
</evidence>
<keyword evidence="4 7" id="KW-0812">Transmembrane</keyword>
<dbReference type="Pfam" id="PF04239">
    <property type="entry name" value="DUF421"/>
    <property type="match status" value="1"/>
</dbReference>
<evidence type="ECO:0000313" key="11">
    <source>
        <dbReference type="EMBL" id="QBY44689.1"/>
    </source>
</evidence>
<dbReference type="AlphaFoldDB" id="D2U1G6"/>
<sequence length="227" mass="25650">MAYYGWVLIKFIIGFVIVITHLNLSGKTQLSQMTPIDFIGNFVLGGIIGGVIYTDSIPLYQYIIVLLIGVSLVSLLNFISKHIHCIRSVTIGDPIPIIKHGKFLMENILQNKNKIDILKISSQLRAQGIHSFQEVVYAQIEPDGQITAVCEGAKMPSVILMKDGEIRKAGLNEIEKDKDWLLKKMKKFKIEEKNVFIAEFWQGNLLFILKNGDIKKLPADLLKKQLK</sequence>
<dbReference type="EMBL" id="CP123523">
    <property type="protein sequence ID" value="WGM04919.1"/>
    <property type="molecule type" value="Genomic_DNA"/>
</dbReference>
<evidence type="ECO:0000313" key="14">
    <source>
        <dbReference type="Proteomes" id="UP000295134"/>
    </source>
</evidence>
<proteinExistence type="inferred from homology"/>
<accession>D2U1G6</accession>
<dbReference type="GO" id="GO:0005886">
    <property type="term" value="C:plasma membrane"/>
    <property type="evidence" value="ECO:0007669"/>
    <property type="project" value="UniProtKB-SubCell"/>
</dbReference>
<reference evidence="10" key="1">
    <citation type="journal article" date="2010" name="Insect Mol. Biol.">
        <title>The draft genome sequence of Arsenophonus nasoniae, son-killer bacterium of Nasonia vitripennis, reveals genes associated with virulence and symbiosis.</title>
        <authorList>
            <person name="Wilkes T."/>
            <person name="Darby A.C."/>
            <person name="Choi J."/>
            <person name="Colborne J.K."/>
            <person name="Werren J.H."/>
            <person name="Hurst G.D.D."/>
        </authorList>
    </citation>
    <scope>NUCLEOTIDE SEQUENCE</scope>
</reference>
<evidence type="ECO:0000256" key="3">
    <source>
        <dbReference type="ARBA" id="ARBA00022475"/>
    </source>
</evidence>
<name>D2U1G6_9GAMM</name>
<evidence type="ECO:0000259" key="9">
    <source>
        <dbReference type="Pfam" id="PF20730"/>
    </source>
</evidence>
<dbReference type="PANTHER" id="PTHR34582">
    <property type="entry name" value="UPF0702 TRANSMEMBRANE PROTEIN YCAP"/>
    <property type="match status" value="1"/>
</dbReference>
<dbReference type="Gene3D" id="3.30.240.20">
    <property type="entry name" value="bsu07140 like domains"/>
    <property type="match status" value="2"/>
</dbReference>
<keyword evidence="3" id="KW-1003">Cell membrane</keyword>
<comment type="subcellular location">
    <subcellularLocation>
        <location evidence="1">Cell membrane</location>
        <topology evidence="1">Multi-pass membrane protein</topology>
    </subcellularLocation>
</comment>
<evidence type="ECO:0000256" key="4">
    <source>
        <dbReference type="ARBA" id="ARBA00022692"/>
    </source>
</evidence>
<dbReference type="InterPro" id="IPR048454">
    <property type="entry name" value="YetF_N"/>
</dbReference>
<reference evidence="12" key="3">
    <citation type="submission" date="2023-04" db="EMBL/GenBank/DDBJ databases">
        <title>Genome dynamics across the evolutionary transition to endosymbiosis.</title>
        <authorList>
            <person name="Siozios S."/>
            <person name="Nadal-Jimenez P."/>
            <person name="Azagi T."/>
            <person name="Sprong H."/>
            <person name="Frost C.L."/>
            <person name="Parratt S.R."/>
            <person name="Taylor G."/>
            <person name="Brettell L."/>
            <person name="Lew K.C."/>
            <person name="Croft L."/>
            <person name="King K.C."/>
            <person name="Brockhurst M.A."/>
            <person name="Hypsa V."/>
            <person name="Novakova E."/>
            <person name="Darby A.C."/>
            <person name="Hurst G.D.D."/>
        </authorList>
    </citation>
    <scope>NUCLEOTIDE SEQUENCE</scope>
    <source>
        <strain evidence="12">AIh</strain>
        <strain evidence="13">ANv_CAN</strain>
    </source>
</reference>
<dbReference type="InterPro" id="IPR007353">
    <property type="entry name" value="DUF421"/>
</dbReference>
<dbReference type="Proteomes" id="UP001177597">
    <property type="component" value="Chromosome"/>
</dbReference>
<evidence type="ECO:0000313" key="10">
    <source>
        <dbReference type="EMBL" id="CBA74591.1"/>
    </source>
</evidence>
<dbReference type="PANTHER" id="PTHR34582:SF6">
    <property type="entry name" value="UPF0702 TRANSMEMBRANE PROTEIN YCAP"/>
    <property type="match status" value="1"/>
</dbReference>
<protein>
    <submittedName>
        <fullName evidence="12">DUF421 domain-containing protein</fullName>
    </submittedName>
</protein>
<dbReference type="Pfam" id="PF20730">
    <property type="entry name" value="YetF_N"/>
    <property type="match status" value="1"/>
</dbReference>
<evidence type="ECO:0000313" key="13">
    <source>
        <dbReference type="EMBL" id="WGM04919.1"/>
    </source>
</evidence>
<evidence type="ECO:0000259" key="8">
    <source>
        <dbReference type="Pfam" id="PF04239"/>
    </source>
</evidence>
<organism evidence="10">
    <name type="scientific">Arsenophonus nasoniae</name>
    <name type="common">son-killer infecting Nasonia vitripennis</name>
    <dbReference type="NCBI Taxonomy" id="638"/>
    <lineage>
        <taxon>Bacteria</taxon>
        <taxon>Pseudomonadati</taxon>
        <taxon>Pseudomonadota</taxon>
        <taxon>Gammaproteobacteria</taxon>
        <taxon>Enterobacterales</taxon>
        <taxon>Morganellaceae</taxon>
        <taxon>Arsenophonus</taxon>
    </lineage>
</organism>
<keyword evidence="5 7" id="KW-1133">Transmembrane helix</keyword>
<feature type="transmembrane region" description="Helical" evidence="7">
    <location>
        <begin position="36"/>
        <end position="53"/>
    </location>
</feature>
<dbReference type="Proteomes" id="UP001177592">
    <property type="component" value="Chromosome"/>
</dbReference>
<keyword evidence="15" id="KW-1185">Reference proteome</keyword>
<dbReference type="EMBL" id="CP123498">
    <property type="protein sequence ID" value="WGL94533.1"/>
    <property type="molecule type" value="Genomic_DNA"/>
</dbReference>
<evidence type="ECO:0000256" key="7">
    <source>
        <dbReference type="SAM" id="Phobius"/>
    </source>
</evidence>
<feature type="transmembrane region" description="Helical" evidence="7">
    <location>
        <begin position="59"/>
        <end position="79"/>
    </location>
</feature>
<feature type="domain" description="YetF-like N-terminal transmembrane" evidence="9">
    <location>
        <begin position="7"/>
        <end position="79"/>
    </location>
</feature>
<dbReference type="EMBL" id="FN545240">
    <property type="protein sequence ID" value="CBA74591.1"/>
    <property type="molecule type" value="Genomic_DNA"/>
</dbReference>
<dbReference type="EMBL" id="CP038613">
    <property type="protein sequence ID" value="QBY44689.1"/>
    <property type="molecule type" value="Genomic_DNA"/>
</dbReference>
<evidence type="ECO:0000256" key="6">
    <source>
        <dbReference type="ARBA" id="ARBA00023136"/>
    </source>
</evidence>
<evidence type="ECO:0000313" key="12">
    <source>
        <dbReference type="EMBL" id="WGL94533.1"/>
    </source>
</evidence>
<dbReference type="Proteomes" id="UP000295134">
    <property type="component" value="Chromosome"/>
</dbReference>
<dbReference type="RefSeq" id="WP_026822794.1">
    <property type="nucleotide sequence ID" value="NZ_CP038613.1"/>
</dbReference>
<evidence type="ECO:0000256" key="5">
    <source>
        <dbReference type="ARBA" id="ARBA00022989"/>
    </source>
</evidence>
<dbReference type="InterPro" id="IPR023090">
    <property type="entry name" value="UPF0702_alpha/beta_dom_sf"/>
</dbReference>
<reference evidence="11 14" key="2">
    <citation type="submission" date="2019-03" db="EMBL/GenBank/DDBJ databases">
        <title>Long-read sequencing reveals hyperdense prophage content in a complex bacterial symbiont genome.</title>
        <authorList>
            <person name="Frost C.L."/>
            <person name="Siozios S."/>
            <person name="Nadal-Jimenez P."/>
            <person name="Brockhurst M.A."/>
            <person name="King K.C."/>
            <person name="Darby A.C."/>
            <person name="Hurst G.D.D."/>
        </authorList>
    </citation>
    <scope>NUCLEOTIDE SEQUENCE [LARGE SCALE GENOMIC DNA]</scope>
    <source>
        <strain evidence="11 14">FIN</strain>
    </source>
</reference>
<dbReference type="GeneID" id="96878231"/>
<dbReference type="KEGG" id="ans:ArsFIN_32750"/>
<evidence type="ECO:0000313" key="15">
    <source>
        <dbReference type="Proteomes" id="UP001177592"/>
    </source>
</evidence>
<feature type="transmembrane region" description="Helical" evidence="7">
    <location>
        <begin position="6"/>
        <end position="24"/>
    </location>
</feature>
<comment type="similarity">
    <text evidence="2">Belongs to the UPF0702 family.</text>
</comment>